<dbReference type="InterPro" id="IPR003593">
    <property type="entry name" value="AAA+_ATPase"/>
</dbReference>
<feature type="non-terminal residue" evidence="2">
    <location>
        <position position="1"/>
    </location>
</feature>
<dbReference type="CDD" id="cd00009">
    <property type="entry name" value="AAA"/>
    <property type="match status" value="1"/>
</dbReference>
<organism evidence="2">
    <name type="scientific">marine sediment metagenome</name>
    <dbReference type="NCBI Taxonomy" id="412755"/>
    <lineage>
        <taxon>unclassified sequences</taxon>
        <taxon>metagenomes</taxon>
        <taxon>ecological metagenomes</taxon>
    </lineage>
</organism>
<name>X1P646_9ZZZZ</name>
<dbReference type="SMART" id="SM00382">
    <property type="entry name" value="AAA"/>
    <property type="match status" value="1"/>
</dbReference>
<dbReference type="Gene3D" id="3.40.50.300">
    <property type="entry name" value="P-loop containing nucleotide triphosphate hydrolases"/>
    <property type="match status" value="1"/>
</dbReference>
<dbReference type="SUPFAM" id="SSF52540">
    <property type="entry name" value="P-loop containing nucleoside triphosphate hydrolases"/>
    <property type="match status" value="1"/>
</dbReference>
<sequence length="178" mass="20246">PEQRQNLEQAYRLALDFAKSPDGWLVFQGITGCGKTHLAAAIANYRLKAGKPAKFEVVPDFLDHLRFTFSPESLVSYDQLFEEVKNAPLLILDDFGEQSTTPWAQEKLYQVINYRYNARLATVITTRYLLDEIDSPISSRFIDPRISLVFNIIAPDYRGDATASRKKTTRGGRKGRRS</sequence>
<evidence type="ECO:0000259" key="1">
    <source>
        <dbReference type="SMART" id="SM00382"/>
    </source>
</evidence>
<protein>
    <recommendedName>
        <fullName evidence="1">AAA+ ATPase domain-containing protein</fullName>
    </recommendedName>
</protein>
<dbReference type="InterPro" id="IPR027417">
    <property type="entry name" value="P-loop_NTPase"/>
</dbReference>
<dbReference type="EMBL" id="BARV01038873">
    <property type="protein sequence ID" value="GAI51792.1"/>
    <property type="molecule type" value="Genomic_DNA"/>
</dbReference>
<feature type="domain" description="AAA+ ATPase" evidence="1">
    <location>
        <begin position="21"/>
        <end position="148"/>
    </location>
</feature>
<comment type="caution">
    <text evidence="2">The sequence shown here is derived from an EMBL/GenBank/DDBJ whole genome shotgun (WGS) entry which is preliminary data.</text>
</comment>
<gene>
    <name evidence="2" type="ORF">S06H3_59754</name>
</gene>
<proteinExistence type="predicted"/>
<evidence type="ECO:0000313" key="2">
    <source>
        <dbReference type="EMBL" id="GAI51792.1"/>
    </source>
</evidence>
<dbReference type="PANTHER" id="PTHR30050:SF4">
    <property type="entry name" value="ATP-BINDING PROTEIN RV3427C IN INSERTION SEQUENCE-RELATED"/>
    <property type="match status" value="1"/>
</dbReference>
<reference evidence="2" key="1">
    <citation type="journal article" date="2014" name="Front. Microbiol.">
        <title>High frequency of phylogenetically diverse reductive dehalogenase-homologous genes in deep subseafloor sedimentary metagenomes.</title>
        <authorList>
            <person name="Kawai M."/>
            <person name="Futagami T."/>
            <person name="Toyoda A."/>
            <person name="Takaki Y."/>
            <person name="Nishi S."/>
            <person name="Hori S."/>
            <person name="Arai W."/>
            <person name="Tsubouchi T."/>
            <person name="Morono Y."/>
            <person name="Uchiyama I."/>
            <person name="Ito T."/>
            <person name="Fujiyama A."/>
            <person name="Inagaki F."/>
            <person name="Takami H."/>
        </authorList>
    </citation>
    <scope>NUCLEOTIDE SEQUENCE</scope>
    <source>
        <strain evidence="2">Expedition CK06-06</strain>
    </source>
</reference>
<accession>X1P646</accession>
<dbReference type="InterPro" id="IPR002611">
    <property type="entry name" value="IstB_ATP-bd"/>
</dbReference>
<dbReference type="GO" id="GO:0005524">
    <property type="term" value="F:ATP binding"/>
    <property type="evidence" value="ECO:0007669"/>
    <property type="project" value="InterPro"/>
</dbReference>
<dbReference type="AlphaFoldDB" id="X1P646"/>
<dbReference type="Pfam" id="PF01695">
    <property type="entry name" value="IstB_IS21"/>
    <property type="match status" value="1"/>
</dbReference>
<dbReference type="PANTHER" id="PTHR30050">
    <property type="entry name" value="CHROMOSOMAL REPLICATION INITIATOR PROTEIN DNAA"/>
    <property type="match status" value="1"/>
</dbReference>
<dbReference type="GO" id="GO:0006260">
    <property type="term" value="P:DNA replication"/>
    <property type="evidence" value="ECO:0007669"/>
    <property type="project" value="TreeGrafter"/>
</dbReference>